<feature type="transmembrane region" description="Helical" evidence="1">
    <location>
        <begin position="462"/>
        <end position="482"/>
    </location>
</feature>
<feature type="transmembrane region" description="Helical" evidence="1">
    <location>
        <begin position="278"/>
        <end position="302"/>
    </location>
</feature>
<dbReference type="OrthoDB" id="5819582at2759"/>
<dbReference type="EMBL" id="AZHB01000102">
    <property type="protein sequence ID" value="OAA37053.1"/>
    <property type="molecule type" value="Genomic_DNA"/>
</dbReference>
<keyword evidence="3" id="KW-0808">Transferase</keyword>
<feature type="transmembrane region" description="Helical" evidence="1">
    <location>
        <begin position="374"/>
        <end position="393"/>
    </location>
</feature>
<feature type="domain" description="Acyltransferase 3" evidence="2">
    <location>
        <begin position="77"/>
        <end position="449"/>
    </location>
</feature>
<dbReference type="GeneID" id="30026223"/>
<feature type="transmembrane region" description="Helical" evidence="1">
    <location>
        <begin position="131"/>
        <end position="151"/>
    </location>
</feature>
<keyword evidence="1" id="KW-0812">Transmembrane</keyword>
<evidence type="ECO:0000313" key="3">
    <source>
        <dbReference type="EMBL" id="OAA37053.1"/>
    </source>
</evidence>
<dbReference type="AlphaFoldDB" id="A0A166YM66"/>
<sequence>MEWQTSSFTLDSDDGSDGRFLCDAEERGGGGGDDLPYWKAYWKPLRSALDKGNDILTLRPQWTLQPWSRPSNLHKTAYLDGLRGFAALIVYWHHHELWVHNMHRWNQNGIFENSFGYEGKHHFVALPGIRILFSGGHFAVSIFFVLSGYVLSIKGHKLIESNDMHGLVDHLASSIFRRWTRLFLPVLATLIVYATVWHVFGLWVDESSPQRTWFDEMWFLYCEFKNFSYPFKEGGVPWMSYNMHVWSIAAEFKGSLVVFGSLLAFSRCSAEARVWCQLALVGYFMYIADGWYCAMFMAGMLLSHMDHLASLGRLPSILVRLQPHKTFMYYHMLVISIYLGGVPSENREIQQLAKNRGWYLLSFLKPQAVFDYKWFFLFWAAVLLMPCVRHLSWLRRFFETRVCQYLGRVSFALYLVHGPVLWTIGDRLYAVFGISSKAHLEHIPGWVGIIPVSKAGPVGLELSFLLANLFLLPLTLYIANVVTRVVDKPSVKFASWVYSKTLEKTAATRPKI</sequence>
<dbReference type="InterPro" id="IPR050879">
    <property type="entry name" value="Acyltransferase_3"/>
</dbReference>
<keyword evidence="3" id="KW-0012">Acyltransferase</keyword>
<gene>
    <name evidence="3" type="ORF">ISF_09931</name>
</gene>
<feature type="transmembrane region" description="Helical" evidence="1">
    <location>
        <begin position="245"/>
        <end position="266"/>
    </location>
</feature>
<accession>A0A166YM66</accession>
<dbReference type="Pfam" id="PF01757">
    <property type="entry name" value="Acyl_transf_3"/>
    <property type="match status" value="1"/>
</dbReference>
<evidence type="ECO:0000259" key="2">
    <source>
        <dbReference type="Pfam" id="PF01757"/>
    </source>
</evidence>
<comment type="caution">
    <text evidence="3">The sequence shown here is derived from an EMBL/GenBank/DDBJ whole genome shotgun (WGS) entry which is preliminary data.</text>
</comment>
<keyword evidence="1" id="KW-1133">Transmembrane helix</keyword>
<dbReference type="GO" id="GO:0016747">
    <property type="term" value="F:acyltransferase activity, transferring groups other than amino-acyl groups"/>
    <property type="evidence" value="ECO:0007669"/>
    <property type="project" value="InterPro"/>
</dbReference>
<reference evidence="3 4" key="1">
    <citation type="journal article" date="2016" name="Genome Biol. Evol.">
        <title>Divergent and convergent evolution of fungal pathogenicity.</title>
        <authorList>
            <person name="Shang Y."/>
            <person name="Xiao G."/>
            <person name="Zheng P."/>
            <person name="Cen K."/>
            <person name="Zhan S."/>
            <person name="Wang C."/>
        </authorList>
    </citation>
    <scope>NUCLEOTIDE SEQUENCE [LARGE SCALE GENOMIC DNA]</scope>
    <source>
        <strain evidence="3 4">ARSEF 2679</strain>
    </source>
</reference>
<protein>
    <submittedName>
        <fullName evidence="3">Acyltransferase 3</fullName>
    </submittedName>
</protein>
<keyword evidence="4" id="KW-1185">Reference proteome</keyword>
<dbReference type="InterPro" id="IPR002656">
    <property type="entry name" value="Acyl_transf_3_dom"/>
</dbReference>
<evidence type="ECO:0000256" key="1">
    <source>
        <dbReference type="SAM" id="Phobius"/>
    </source>
</evidence>
<evidence type="ECO:0000313" key="4">
    <source>
        <dbReference type="Proteomes" id="UP000076744"/>
    </source>
</evidence>
<dbReference type="RefSeq" id="XP_018699281.1">
    <property type="nucleotide sequence ID" value="XM_018853530.1"/>
</dbReference>
<feature type="transmembrane region" description="Helical" evidence="1">
    <location>
        <begin position="405"/>
        <end position="425"/>
    </location>
</feature>
<organism evidence="3 4">
    <name type="scientific">Cordyceps fumosorosea (strain ARSEF 2679)</name>
    <name type="common">Isaria fumosorosea</name>
    <dbReference type="NCBI Taxonomy" id="1081104"/>
    <lineage>
        <taxon>Eukaryota</taxon>
        <taxon>Fungi</taxon>
        <taxon>Dikarya</taxon>
        <taxon>Ascomycota</taxon>
        <taxon>Pezizomycotina</taxon>
        <taxon>Sordariomycetes</taxon>
        <taxon>Hypocreomycetidae</taxon>
        <taxon>Hypocreales</taxon>
        <taxon>Cordycipitaceae</taxon>
        <taxon>Cordyceps</taxon>
    </lineage>
</organism>
<dbReference type="Proteomes" id="UP000076744">
    <property type="component" value="Unassembled WGS sequence"/>
</dbReference>
<dbReference type="PANTHER" id="PTHR23028">
    <property type="entry name" value="ACETYLTRANSFERASE"/>
    <property type="match status" value="1"/>
</dbReference>
<dbReference type="STRING" id="1081104.A0A166YM66"/>
<name>A0A166YM66_CORFA</name>
<feature type="transmembrane region" description="Helical" evidence="1">
    <location>
        <begin position="182"/>
        <end position="204"/>
    </location>
</feature>
<keyword evidence="1" id="KW-0472">Membrane</keyword>
<proteinExistence type="predicted"/>
<dbReference type="PANTHER" id="PTHR23028:SF125">
    <property type="entry name" value="ACYLTRANSFERASE"/>
    <property type="match status" value="1"/>
</dbReference>